<reference evidence="2" key="1">
    <citation type="submission" date="2021-12" db="EMBL/GenBank/DDBJ databases">
        <title>Convergent genome expansion in fungi linked to evolution of root-endophyte symbiosis.</title>
        <authorList>
            <consortium name="DOE Joint Genome Institute"/>
            <person name="Ke Y.-H."/>
            <person name="Bonito G."/>
            <person name="Liao H.-L."/>
            <person name="Looney B."/>
            <person name="Rojas-Flechas A."/>
            <person name="Nash J."/>
            <person name="Hameed K."/>
            <person name="Schadt C."/>
            <person name="Martin F."/>
            <person name="Crous P.W."/>
            <person name="Miettinen O."/>
            <person name="Magnuson J.K."/>
            <person name="Labbe J."/>
            <person name="Jacobson D."/>
            <person name="Doktycz M.J."/>
            <person name="Veneault-Fourrey C."/>
            <person name="Kuo A."/>
            <person name="Mondo S."/>
            <person name="Calhoun S."/>
            <person name="Riley R."/>
            <person name="Ohm R."/>
            <person name="LaButti K."/>
            <person name="Andreopoulos B."/>
            <person name="Pangilinan J."/>
            <person name="Nolan M."/>
            <person name="Tritt A."/>
            <person name="Clum A."/>
            <person name="Lipzen A."/>
            <person name="Daum C."/>
            <person name="Barry K."/>
            <person name="Grigoriev I.V."/>
            <person name="Vilgalys R."/>
        </authorList>
    </citation>
    <scope>NUCLEOTIDE SEQUENCE</scope>
    <source>
        <strain evidence="2">PMI_201</strain>
    </source>
</reference>
<dbReference type="Gene3D" id="3.40.630.30">
    <property type="match status" value="1"/>
</dbReference>
<protein>
    <recommendedName>
        <fullName evidence="1">LYC1 C-terminal domain-containing protein</fullName>
    </recommendedName>
</protein>
<dbReference type="AlphaFoldDB" id="A0AAD4KND9"/>
<evidence type="ECO:0000313" key="3">
    <source>
        <dbReference type="Proteomes" id="UP001201262"/>
    </source>
</evidence>
<name>A0AAD4KND9_9EURO</name>
<dbReference type="SUPFAM" id="SSF55729">
    <property type="entry name" value="Acyl-CoA N-acyltransferases (Nat)"/>
    <property type="match status" value="1"/>
</dbReference>
<keyword evidence="3" id="KW-1185">Reference proteome</keyword>
<organism evidence="2 3">
    <name type="scientific">Talaromyces proteolyticus</name>
    <dbReference type="NCBI Taxonomy" id="1131652"/>
    <lineage>
        <taxon>Eukaryota</taxon>
        <taxon>Fungi</taxon>
        <taxon>Dikarya</taxon>
        <taxon>Ascomycota</taxon>
        <taxon>Pezizomycotina</taxon>
        <taxon>Eurotiomycetes</taxon>
        <taxon>Eurotiomycetidae</taxon>
        <taxon>Eurotiales</taxon>
        <taxon>Trichocomaceae</taxon>
        <taxon>Talaromyces</taxon>
        <taxon>Talaromyces sect. Bacilispori</taxon>
    </lineage>
</organism>
<gene>
    <name evidence="2" type="ORF">BGW36DRAFT_296794</name>
</gene>
<dbReference type="InterPro" id="IPR055100">
    <property type="entry name" value="GNAT_LYC1-like"/>
</dbReference>
<sequence length="395" mass="44729">MGSAGVSLDGDLLAGDSPHLELVLATPEEHLETIRMNSRAWKGLLDLDQYIEREHRLSQQNLTKNGALTCWILVDGRLPPNSRTILSSCETYLKPAYLAYKGNVEEIICHGIGSVFARPEFRGRGYAGRMMEELSKKLDTWQSENQPRKQGVFSVLFSDIGKKFYTRYGWKPYLSSHMTLPPINEDHLKVSVALAKLPVARPMSAEDVRQSMCSEIVEHKQRNLLQVASQKSPGAKVAISPDYDHMLWHWARENYYVEMGVFDDKKPSVRGAAVDSQNVFCTWVRTVGDTKSSHTLHILRFSYDEPASPSIELSTIEAIAAVLRRAQFEAHALNVQKVEFWNPTSLVVKAAKLLDPDAQVFHRDESSICSLKWNGAKQGLGDDVEWFWNEKYSWC</sequence>
<evidence type="ECO:0000259" key="1">
    <source>
        <dbReference type="Pfam" id="PF22998"/>
    </source>
</evidence>
<dbReference type="InterPro" id="IPR053013">
    <property type="entry name" value="LAT"/>
</dbReference>
<dbReference type="RefSeq" id="XP_046071578.1">
    <property type="nucleotide sequence ID" value="XM_046211311.1"/>
</dbReference>
<dbReference type="PANTHER" id="PTHR34815">
    <property type="entry name" value="LYSINE ACETYLTRANSFERASE"/>
    <property type="match status" value="1"/>
</dbReference>
<dbReference type="EMBL" id="JAJTJA010000007">
    <property type="protein sequence ID" value="KAH8696642.1"/>
    <property type="molecule type" value="Genomic_DNA"/>
</dbReference>
<dbReference type="InterPro" id="IPR016181">
    <property type="entry name" value="Acyl_CoA_acyltransferase"/>
</dbReference>
<accession>A0AAD4KND9</accession>
<dbReference type="GeneID" id="70241598"/>
<evidence type="ECO:0000313" key="2">
    <source>
        <dbReference type="EMBL" id="KAH8696642.1"/>
    </source>
</evidence>
<dbReference type="Pfam" id="PF22998">
    <property type="entry name" value="GNAT_LYC1-like"/>
    <property type="match status" value="1"/>
</dbReference>
<proteinExistence type="predicted"/>
<comment type="caution">
    <text evidence="2">The sequence shown here is derived from an EMBL/GenBank/DDBJ whole genome shotgun (WGS) entry which is preliminary data.</text>
</comment>
<dbReference type="PANTHER" id="PTHR34815:SF4">
    <property type="entry name" value="N-ACETYLTRANSFERASE DOMAIN-CONTAINING PROTEIN"/>
    <property type="match status" value="1"/>
</dbReference>
<feature type="domain" description="LYC1 C-terminal" evidence="1">
    <location>
        <begin position="195"/>
        <end position="395"/>
    </location>
</feature>
<dbReference type="Proteomes" id="UP001201262">
    <property type="component" value="Unassembled WGS sequence"/>
</dbReference>